<dbReference type="AlphaFoldDB" id="A0AAV4ZMP5"/>
<evidence type="ECO:0000313" key="1">
    <source>
        <dbReference type="EMBL" id="GJD89383.1"/>
    </source>
</evidence>
<dbReference type="EMBL" id="BPQO01000011">
    <property type="protein sequence ID" value="GJD89383.1"/>
    <property type="molecule type" value="Genomic_DNA"/>
</dbReference>
<dbReference type="RefSeq" id="WP_238230207.1">
    <property type="nucleotide sequence ID" value="NZ_BPQO01000011.1"/>
</dbReference>
<name>A0AAV4ZMP5_9HYPH</name>
<gene>
    <name evidence="1" type="ORF">BHAOGJBA_2910</name>
</gene>
<accession>A0AAV4ZMP5</accession>
<proteinExistence type="predicted"/>
<organism evidence="1 2">
    <name type="scientific">Methylobacterium hispanicum</name>
    <dbReference type="NCBI Taxonomy" id="270350"/>
    <lineage>
        <taxon>Bacteria</taxon>
        <taxon>Pseudomonadati</taxon>
        <taxon>Pseudomonadota</taxon>
        <taxon>Alphaproteobacteria</taxon>
        <taxon>Hyphomicrobiales</taxon>
        <taxon>Methylobacteriaceae</taxon>
        <taxon>Methylobacterium</taxon>
    </lineage>
</organism>
<reference evidence="1" key="2">
    <citation type="submission" date="2021-08" db="EMBL/GenBank/DDBJ databases">
        <authorList>
            <person name="Tani A."/>
            <person name="Ola A."/>
            <person name="Ogura Y."/>
            <person name="Katsura K."/>
            <person name="Hayashi T."/>
        </authorList>
    </citation>
    <scope>NUCLEOTIDE SEQUENCE</scope>
    <source>
        <strain evidence="1">DSM 16372</strain>
    </source>
</reference>
<sequence length="95" mass="10489">MAEANKYQKRLLESYPNVDLLPLDPDDEAEVAKAVEEHRTGDGLFEFLWRELSALGDDDVTEVDKALGQALFDVEAVRRDIVHTCSTPSDGAPTA</sequence>
<protein>
    <submittedName>
        <fullName evidence="1">Uncharacterized protein</fullName>
    </submittedName>
</protein>
<keyword evidence="2" id="KW-1185">Reference proteome</keyword>
<reference evidence="1" key="1">
    <citation type="journal article" date="2016" name="Front. Microbiol.">
        <title>Genome Sequence of the Piezophilic, Mesophilic Sulfate-Reducing Bacterium Desulfovibrio indicus J2T.</title>
        <authorList>
            <person name="Cao J."/>
            <person name="Maignien L."/>
            <person name="Shao Z."/>
            <person name="Alain K."/>
            <person name="Jebbar M."/>
        </authorList>
    </citation>
    <scope>NUCLEOTIDE SEQUENCE</scope>
    <source>
        <strain evidence="1">DSM 16372</strain>
    </source>
</reference>
<dbReference type="Proteomes" id="UP001055247">
    <property type="component" value="Unassembled WGS sequence"/>
</dbReference>
<evidence type="ECO:0000313" key="2">
    <source>
        <dbReference type="Proteomes" id="UP001055247"/>
    </source>
</evidence>
<comment type="caution">
    <text evidence="1">The sequence shown here is derived from an EMBL/GenBank/DDBJ whole genome shotgun (WGS) entry which is preliminary data.</text>
</comment>